<protein>
    <recommendedName>
        <fullName evidence="4">Phosphoribosylglycinamide formyltransferase</fullName>
        <ecNumber evidence="4">2.1.2.2</ecNumber>
    </recommendedName>
    <alternativeName>
        <fullName evidence="4">5'-phosphoribosylglycinamide transformylase</fullName>
    </alternativeName>
    <alternativeName>
        <fullName evidence="4">GAR transformylase</fullName>
        <shortName evidence="4">GART</shortName>
    </alternativeName>
</protein>
<dbReference type="GO" id="GO:0004644">
    <property type="term" value="F:phosphoribosylglycinamide formyltransferase activity"/>
    <property type="evidence" value="ECO:0007669"/>
    <property type="project" value="UniProtKB-UniRule"/>
</dbReference>
<dbReference type="HAMAP" id="MF_01930">
    <property type="entry name" value="PurN"/>
    <property type="match status" value="1"/>
</dbReference>
<feature type="domain" description="Formyl transferase N-terminal" evidence="5">
    <location>
        <begin position="25"/>
        <end position="205"/>
    </location>
</feature>
<comment type="function">
    <text evidence="4">Catalyzes the transfer of a formyl group from 10-formyltetrahydrofolate to 5-phospho-ribosyl-glycinamide (GAR), producing 5-phospho-ribosyl-N-formylglycinamide (FGAR) and tetrahydrofolate.</text>
</comment>
<evidence type="ECO:0000313" key="7">
    <source>
        <dbReference type="Proteomes" id="UP000294752"/>
    </source>
</evidence>
<dbReference type="Proteomes" id="UP000294752">
    <property type="component" value="Unassembled WGS sequence"/>
</dbReference>
<gene>
    <name evidence="4" type="primary">purN</name>
    <name evidence="6" type="ORF">B0I21_102578</name>
</gene>
<evidence type="ECO:0000256" key="2">
    <source>
        <dbReference type="ARBA" id="ARBA00022679"/>
    </source>
</evidence>
<feature type="active site" description="Proton donor" evidence="4">
    <location>
        <position position="127"/>
    </location>
</feature>
<organism evidence="6 7">
    <name type="scientific">Sphingobacterium paludis</name>
    <dbReference type="NCBI Taxonomy" id="1476465"/>
    <lineage>
        <taxon>Bacteria</taxon>
        <taxon>Pseudomonadati</taxon>
        <taxon>Bacteroidota</taxon>
        <taxon>Sphingobacteriia</taxon>
        <taxon>Sphingobacteriales</taxon>
        <taxon>Sphingobacteriaceae</taxon>
        <taxon>Sphingobacterium</taxon>
    </lineage>
</organism>
<dbReference type="EMBL" id="SNZV01000002">
    <property type="protein sequence ID" value="TDS16251.1"/>
    <property type="molecule type" value="Genomic_DNA"/>
</dbReference>
<accession>A0A4R7D7Q6</accession>
<dbReference type="Gene3D" id="3.40.50.170">
    <property type="entry name" value="Formyl transferase, N-terminal domain"/>
    <property type="match status" value="1"/>
</dbReference>
<name>A0A4R7D7Q6_9SPHI</name>
<evidence type="ECO:0000256" key="1">
    <source>
        <dbReference type="ARBA" id="ARBA00005054"/>
    </source>
</evidence>
<evidence type="ECO:0000256" key="3">
    <source>
        <dbReference type="ARBA" id="ARBA00022755"/>
    </source>
</evidence>
<dbReference type="AlphaFoldDB" id="A0A4R7D7Q6"/>
<dbReference type="NCBIfam" id="TIGR00639">
    <property type="entry name" value="PurN"/>
    <property type="match status" value="1"/>
</dbReference>
<comment type="similarity">
    <text evidence="4">Belongs to the GART family.</text>
</comment>
<dbReference type="SUPFAM" id="SSF53328">
    <property type="entry name" value="Formyltransferase"/>
    <property type="match status" value="1"/>
</dbReference>
<comment type="catalytic activity">
    <reaction evidence="4">
        <text>N(1)-(5-phospho-beta-D-ribosyl)glycinamide + (6R)-10-formyltetrahydrofolate = N(2)-formyl-N(1)-(5-phospho-beta-D-ribosyl)glycinamide + (6S)-5,6,7,8-tetrahydrofolate + H(+)</text>
        <dbReference type="Rhea" id="RHEA:15053"/>
        <dbReference type="ChEBI" id="CHEBI:15378"/>
        <dbReference type="ChEBI" id="CHEBI:57453"/>
        <dbReference type="ChEBI" id="CHEBI:143788"/>
        <dbReference type="ChEBI" id="CHEBI:147286"/>
        <dbReference type="ChEBI" id="CHEBI:195366"/>
        <dbReference type="EC" id="2.1.2.2"/>
    </reaction>
</comment>
<dbReference type="UniPathway" id="UPA00074">
    <property type="reaction ID" value="UER00126"/>
</dbReference>
<feature type="site" description="Raises pKa of active site His" evidence="4">
    <location>
        <position position="168"/>
    </location>
</feature>
<dbReference type="EC" id="2.1.2.2" evidence="4"/>
<comment type="caution">
    <text evidence="4">Lacks conserved residue(s) required for the propagation of feature annotation.</text>
</comment>
<dbReference type="Pfam" id="PF00551">
    <property type="entry name" value="Formyl_trans_N"/>
    <property type="match status" value="1"/>
</dbReference>
<sequence>MYGENNIYLVTNQYLKDKKFDIVKKRIAIFASGSGSNAQKIMEHFKYSNMAEVSLVLSNNPDAYVLQRADNFEIPSHVFDRKTFYESSEVVDILKRLEIDLVVLAGFLWLIPENLLKAFPNKIINIHPALLPKFGGKGMYGDRVHKAVLEAAEEEHGITIHFVNENFDEGEVIQQAKFKIDADDTLETIKFKGQQLEHQYFPKVIENLLKKYN</sequence>
<reference evidence="6 7" key="1">
    <citation type="submission" date="2019-03" db="EMBL/GenBank/DDBJ databases">
        <title>Genomic Encyclopedia of Type Strains, Phase III (KMG-III): the genomes of soil and plant-associated and newly described type strains.</title>
        <authorList>
            <person name="Whitman W."/>
        </authorList>
    </citation>
    <scope>NUCLEOTIDE SEQUENCE [LARGE SCALE GENOMIC DNA]</scope>
    <source>
        <strain evidence="6 7">CGMCC 1.12801</strain>
    </source>
</reference>
<feature type="binding site" evidence="4">
    <location>
        <position position="125"/>
    </location>
    <ligand>
        <name>(6R)-10-formyltetrahydrofolate</name>
        <dbReference type="ChEBI" id="CHEBI:195366"/>
    </ligand>
</feature>
<comment type="pathway">
    <text evidence="1 4">Purine metabolism; IMP biosynthesis via de novo pathway; N(2)-formyl-N(1)-(5-phospho-D-ribosyl)glycinamide from N(1)-(5-phospho-D-ribosyl)glycinamide (10-formyl THF route): step 1/1.</text>
</comment>
<dbReference type="PANTHER" id="PTHR43369:SF2">
    <property type="entry name" value="PHOSPHORIBOSYLGLYCINAMIDE FORMYLTRANSFERASE"/>
    <property type="match status" value="1"/>
</dbReference>
<evidence type="ECO:0000259" key="5">
    <source>
        <dbReference type="Pfam" id="PF00551"/>
    </source>
</evidence>
<feature type="binding site" evidence="4">
    <location>
        <begin position="35"/>
        <end position="37"/>
    </location>
    <ligand>
        <name>N(1)-(5-phospho-beta-D-ribosyl)glycinamide</name>
        <dbReference type="ChEBI" id="CHEBI:143788"/>
    </ligand>
</feature>
<dbReference type="CDD" id="cd08645">
    <property type="entry name" value="FMT_core_GART"/>
    <property type="match status" value="1"/>
</dbReference>
<keyword evidence="7" id="KW-1185">Reference proteome</keyword>
<comment type="caution">
    <text evidence="6">The sequence shown here is derived from an EMBL/GenBank/DDBJ whole genome shotgun (WGS) entry which is preliminary data.</text>
</comment>
<dbReference type="GO" id="GO:0006189">
    <property type="term" value="P:'de novo' IMP biosynthetic process"/>
    <property type="evidence" value="ECO:0007669"/>
    <property type="project" value="UniProtKB-UniRule"/>
</dbReference>
<dbReference type="InterPro" id="IPR004607">
    <property type="entry name" value="GART"/>
</dbReference>
<evidence type="ECO:0000313" key="6">
    <source>
        <dbReference type="EMBL" id="TDS16251.1"/>
    </source>
</evidence>
<keyword evidence="2 4" id="KW-0808">Transferase</keyword>
<dbReference type="InterPro" id="IPR002376">
    <property type="entry name" value="Formyl_transf_N"/>
</dbReference>
<proteinExistence type="inferred from homology"/>
<evidence type="ECO:0000256" key="4">
    <source>
        <dbReference type="HAMAP-Rule" id="MF_01930"/>
    </source>
</evidence>
<dbReference type="GO" id="GO:0005829">
    <property type="term" value="C:cytosol"/>
    <property type="evidence" value="ECO:0007669"/>
    <property type="project" value="TreeGrafter"/>
</dbReference>
<dbReference type="PANTHER" id="PTHR43369">
    <property type="entry name" value="PHOSPHORIBOSYLGLYCINAMIDE FORMYLTRANSFERASE"/>
    <property type="match status" value="1"/>
</dbReference>
<dbReference type="InterPro" id="IPR036477">
    <property type="entry name" value="Formyl_transf_N_sf"/>
</dbReference>
<keyword evidence="3 4" id="KW-0658">Purine biosynthesis</keyword>